<dbReference type="Gene3D" id="3.30.70.260">
    <property type="match status" value="1"/>
</dbReference>
<dbReference type="RefSeq" id="WP_008251432.1">
    <property type="nucleotide sequence ID" value="NZ_CP014544.1"/>
</dbReference>
<protein>
    <recommendedName>
        <fullName evidence="8">Acetolactate synthase small subunit</fullName>
        <shortName evidence="8">AHAS</shortName>
        <shortName evidence="8">ALS</shortName>
        <ecNumber evidence="8">2.2.1.6</ecNumber>
    </recommendedName>
    <alternativeName>
        <fullName evidence="8">Acetohydroxy-acid synthase small subunit</fullName>
    </alternativeName>
</protein>
<sequence>MRHIISVLLENEPGALSRVVGLFSQRGYNIETLNVAPTEDPTLSRLTLTTIGDDHKIEQITKHLNRLIDVVKLVDLSEGAHIERELMLVKVRATGAQRAEIKRCTDIFRGQIVDVGPSVYTIQVTGAADKLDSFLEAVGEAAIMEVVRSGVSGIARGEKILSL</sequence>
<evidence type="ECO:0000256" key="3">
    <source>
        <dbReference type="ARBA" id="ARBA00006341"/>
    </source>
</evidence>
<evidence type="ECO:0000256" key="6">
    <source>
        <dbReference type="ARBA" id="ARBA00023304"/>
    </source>
</evidence>
<dbReference type="EMBL" id="CP014544">
    <property type="protein sequence ID" value="AMO70378.1"/>
    <property type="molecule type" value="Genomic_DNA"/>
</dbReference>
<dbReference type="Pfam" id="PF22629">
    <property type="entry name" value="ACT_AHAS_ss"/>
    <property type="match status" value="1"/>
</dbReference>
<dbReference type="GO" id="GO:0003984">
    <property type="term" value="F:acetolactate synthase activity"/>
    <property type="evidence" value="ECO:0007669"/>
    <property type="project" value="UniProtKB-UniRule"/>
</dbReference>
<keyword evidence="6 8" id="KW-0100">Branched-chain amino acid biosynthesis</keyword>
<dbReference type="InterPro" id="IPR027271">
    <property type="entry name" value="Acetolactate_synth/TF_NikR_C"/>
</dbReference>
<dbReference type="FunFam" id="3.30.70.260:FF:000001">
    <property type="entry name" value="Acetolactate synthase, small subunit"/>
    <property type="match status" value="1"/>
</dbReference>
<comment type="pathway">
    <text evidence="2 8">Amino-acid biosynthesis; L-valine biosynthesis; L-valine from pyruvate: step 1/4.</text>
</comment>
<feature type="domain" description="ACT" evidence="9">
    <location>
        <begin position="4"/>
        <end position="78"/>
    </location>
</feature>
<comment type="function">
    <text evidence="8">Catalyzes the conversion of 2 pyruvate molecules into acetolactate in the first common step of the biosynthetic pathway of the branched-amino acids such as leucine, isoleucine, and valine.</text>
</comment>
<dbReference type="STRING" id="1470434.AZF00_14100"/>
<evidence type="ECO:0000256" key="8">
    <source>
        <dbReference type="RuleBase" id="RU368092"/>
    </source>
</evidence>
<evidence type="ECO:0000259" key="9">
    <source>
        <dbReference type="PROSITE" id="PS51671"/>
    </source>
</evidence>
<evidence type="ECO:0000313" key="11">
    <source>
        <dbReference type="Proteomes" id="UP000074119"/>
    </source>
</evidence>
<comment type="pathway">
    <text evidence="1 8">Amino-acid biosynthesis; L-isoleucine biosynthesis; L-isoleucine from 2-oxobutanoate: step 1/4.</text>
</comment>
<evidence type="ECO:0000256" key="5">
    <source>
        <dbReference type="ARBA" id="ARBA00022605"/>
    </source>
</evidence>
<dbReference type="InterPro" id="IPR019455">
    <property type="entry name" value="Acetolactate_synth_ssu_C"/>
</dbReference>
<evidence type="ECO:0000256" key="7">
    <source>
        <dbReference type="ARBA" id="ARBA00048670"/>
    </source>
</evidence>
<dbReference type="UniPathway" id="UPA00047">
    <property type="reaction ID" value="UER00055"/>
</dbReference>
<dbReference type="NCBIfam" id="TIGR00119">
    <property type="entry name" value="acolac_sm"/>
    <property type="match status" value="1"/>
</dbReference>
<dbReference type="InterPro" id="IPR045865">
    <property type="entry name" value="ACT-like_dom_sf"/>
</dbReference>
<dbReference type="GO" id="GO:0009097">
    <property type="term" value="P:isoleucine biosynthetic process"/>
    <property type="evidence" value="ECO:0007669"/>
    <property type="project" value="UniProtKB-UniRule"/>
</dbReference>
<dbReference type="EC" id="2.2.1.6" evidence="8"/>
<dbReference type="Pfam" id="PF10369">
    <property type="entry name" value="ALS_ss_C"/>
    <property type="match status" value="1"/>
</dbReference>
<dbReference type="CDD" id="cd04878">
    <property type="entry name" value="ACT_AHAS"/>
    <property type="match status" value="1"/>
</dbReference>
<evidence type="ECO:0000256" key="4">
    <source>
        <dbReference type="ARBA" id="ARBA00011744"/>
    </source>
</evidence>
<dbReference type="InterPro" id="IPR039557">
    <property type="entry name" value="AHAS_ACT"/>
</dbReference>
<comment type="similarity">
    <text evidence="3 8">Belongs to the acetolactate synthase small subunit family.</text>
</comment>
<dbReference type="GO" id="GO:0009099">
    <property type="term" value="P:L-valine biosynthetic process"/>
    <property type="evidence" value="ECO:0007669"/>
    <property type="project" value="UniProtKB-UniRule"/>
</dbReference>
<accession>A0A127MB31</accession>
<dbReference type="InterPro" id="IPR054480">
    <property type="entry name" value="AHAS_small-like_ACT"/>
</dbReference>
<comment type="subunit">
    <text evidence="4 8">Dimer of large and small chains.</text>
</comment>
<dbReference type="PROSITE" id="PS51671">
    <property type="entry name" value="ACT"/>
    <property type="match status" value="1"/>
</dbReference>
<dbReference type="GO" id="GO:0005829">
    <property type="term" value="C:cytosol"/>
    <property type="evidence" value="ECO:0007669"/>
    <property type="project" value="TreeGrafter"/>
</dbReference>
<dbReference type="FunFam" id="3.30.70.1150:FF:000001">
    <property type="entry name" value="Acetolactate synthase small subunit"/>
    <property type="match status" value="1"/>
</dbReference>
<proteinExistence type="inferred from homology"/>
<evidence type="ECO:0000313" key="10">
    <source>
        <dbReference type="EMBL" id="AMO70378.1"/>
    </source>
</evidence>
<keyword evidence="8" id="KW-0808">Transferase</keyword>
<reference evidence="10 11" key="1">
    <citation type="submission" date="2015-12" db="EMBL/GenBank/DDBJ databases">
        <authorList>
            <person name="Shamseldin A."/>
            <person name="Moawad H."/>
            <person name="Abd El-Rahim W.M."/>
            <person name="Sadowsky M.J."/>
        </authorList>
    </citation>
    <scope>NUCLEOTIDE SEQUENCE [LARGE SCALE GENOMIC DNA]</scope>
    <source>
        <strain evidence="10 11">SM2</strain>
    </source>
</reference>
<gene>
    <name evidence="10" type="primary">ilvH</name>
    <name evidence="10" type="ORF">AZF00_14100</name>
</gene>
<evidence type="ECO:0000256" key="2">
    <source>
        <dbReference type="ARBA" id="ARBA00005025"/>
    </source>
</evidence>
<dbReference type="NCBIfam" id="NF008864">
    <property type="entry name" value="PRK11895.1"/>
    <property type="match status" value="1"/>
</dbReference>
<dbReference type="InterPro" id="IPR002912">
    <property type="entry name" value="ACT_dom"/>
</dbReference>
<evidence type="ECO:0000256" key="1">
    <source>
        <dbReference type="ARBA" id="ARBA00004974"/>
    </source>
</evidence>
<comment type="catalytic activity">
    <reaction evidence="7 8">
        <text>2 pyruvate + H(+) = (2S)-2-acetolactate + CO2</text>
        <dbReference type="Rhea" id="RHEA:25249"/>
        <dbReference type="ChEBI" id="CHEBI:15361"/>
        <dbReference type="ChEBI" id="CHEBI:15378"/>
        <dbReference type="ChEBI" id="CHEBI:16526"/>
        <dbReference type="ChEBI" id="CHEBI:58476"/>
        <dbReference type="EC" id="2.2.1.6"/>
    </reaction>
</comment>
<dbReference type="InterPro" id="IPR004789">
    <property type="entry name" value="Acetalactate_synth_ssu"/>
</dbReference>
<name>A0A127MB31_9GAMM</name>
<dbReference type="GO" id="GO:1990610">
    <property type="term" value="F:acetolactate synthase regulator activity"/>
    <property type="evidence" value="ECO:0007669"/>
    <property type="project" value="UniProtKB-UniRule"/>
</dbReference>
<dbReference type="UniPathway" id="UPA00049">
    <property type="reaction ID" value="UER00059"/>
</dbReference>
<dbReference type="Gene3D" id="3.30.70.1150">
    <property type="entry name" value="ACT-like. Chain A, domain 2"/>
    <property type="match status" value="1"/>
</dbReference>
<dbReference type="SUPFAM" id="SSF55021">
    <property type="entry name" value="ACT-like"/>
    <property type="match status" value="2"/>
</dbReference>
<dbReference type="AlphaFoldDB" id="A0A127MB31"/>
<dbReference type="KEGG" id="zal:AZF00_14100"/>
<keyword evidence="5 8" id="KW-0028">Amino-acid biosynthesis</keyword>
<dbReference type="PANTHER" id="PTHR30239">
    <property type="entry name" value="ACETOLACTATE SYNTHASE SMALL SUBUNIT"/>
    <property type="match status" value="1"/>
</dbReference>
<dbReference type="PANTHER" id="PTHR30239:SF0">
    <property type="entry name" value="ACETOLACTATE SYNTHASE SMALL SUBUNIT 1, CHLOROPLASTIC"/>
    <property type="match status" value="1"/>
</dbReference>
<dbReference type="Proteomes" id="UP000074119">
    <property type="component" value="Chromosome"/>
</dbReference>
<organism evidence="10 11">
    <name type="scientific">Zhongshania aliphaticivorans</name>
    <dbReference type="NCBI Taxonomy" id="1470434"/>
    <lineage>
        <taxon>Bacteria</taxon>
        <taxon>Pseudomonadati</taxon>
        <taxon>Pseudomonadota</taxon>
        <taxon>Gammaproteobacteria</taxon>
        <taxon>Cellvibrionales</taxon>
        <taxon>Spongiibacteraceae</taxon>
        <taxon>Zhongshania</taxon>
    </lineage>
</organism>